<evidence type="ECO:0000313" key="2">
    <source>
        <dbReference type="Proteomes" id="UP000002037"/>
    </source>
</evidence>
<accession>C5M839</accession>
<keyword evidence="2" id="KW-1185">Reference proteome</keyword>
<dbReference type="Pfam" id="PF07247">
    <property type="entry name" value="AATase"/>
    <property type="match status" value="1"/>
</dbReference>
<dbReference type="EMBL" id="GG692397">
    <property type="protein sequence ID" value="EER33743.1"/>
    <property type="molecule type" value="Genomic_DNA"/>
</dbReference>
<dbReference type="Proteomes" id="UP000002037">
    <property type="component" value="Unassembled WGS sequence"/>
</dbReference>
<dbReference type="PANTHER" id="PTHR28037">
    <property type="entry name" value="ALCOHOL O-ACETYLTRANSFERASE 1-RELATED"/>
    <property type="match status" value="1"/>
</dbReference>
<dbReference type="HOGENOM" id="CLU_044733_0_0_1"/>
<dbReference type="VEuPathDB" id="FungiDB:CTRG_02561"/>
<dbReference type="KEGG" id="ctp:CTRG_02561"/>
<evidence type="ECO:0008006" key="3">
    <source>
        <dbReference type="Google" id="ProtNLM"/>
    </source>
</evidence>
<dbReference type="RefSeq" id="XP_002548264.1">
    <property type="nucleotide sequence ID" value="XM_002548218.1"/>
</dbReference>
<sequence>MSHFHFHFHFFFTSFYNCKEILIEQMVEEKHIRKPEFNERIYICRTVGKYSSNFSISVKYNQYVSKELLSNALHSMIQKNSWFVQNFFRINGDDDEDDKVANGTNYEVRIIDSIKFEDVVTYEKIKKFNGETMGFLNEFIFSMNSSTLPLWKVFVFEESNGEQLISVCFDHSHFDGLSGVQFQKDLAKELSLAEEKYIDELFNYERDFENLPKEILPPVDTLTDLFTPSRWLITSLLLNKFVPLYASVVKYFWPPDPPVFKTKKPNDKNLKAHYRYLKLTSDQVSEIYKCCRSMGVTVTAYFDIMCLKALQDTVFQSVKPKADFTSSLIAVNGRRYYSDDIKNFKYGTMVCGVPIIFPRVIDDEKKAMKTFNTKLQEDIKHKKSFQAIGVIKFINIWEFFKNKIINNDPRFTVTVSNIGKISDSNDIYTFKELYFTSNTGIIYNFVLNMTTLPNGELTAVFGNIPEFENYELNGNPVMDEFISTFKNYLLDFHQSVNLPSPPHQN</sequence>
<dbReference type="PANTHER" id="PTHR28037:SF1">
    <property type="entry name" value="ALCOHOL O-ACETYLTRANSFERASE 1-RELATED"/>
    <property type="match status" value="1"/>
</dbReference>
<protein>
    <recommendedName>
        <fullName evidence="3">Alcohol acetyltransferase</fullName>
    </recommendedName>
</protein>
<proteinExistence type="predicted"/>
<dbReference type="eggNOG" id="ENOG502QTAU">
    <property type="taxonomic scope" value="Eukaryota"/>
</dbReference>
<dbReference type="InterPro" id="IPR010828">
    <property type="entry name" value="Atf2/Sli1-like"/>
</dbReference>
<dbReference type="STRING" id="294747.C5M839"/>
<dbReference type="SUPFAM" id="SSF52777">
    <property type="entry name" value="CoA-dependent acyltransferases"/>
    <property type="match status" value="1"/>
</dbReference>
<dbReference type="OrthoDB" id="2150604at2759"/>
<dbReference type="GeneID" id="8299160"/>
<dbReference type="GO" id="GO:0008080">
    <property type="term" value="F:N-acetyltransferase activity"/>
    <property type="evidence" value="ECO:0007669"/>
    <property type="project" value="TreeGrafter"/>
</dbReference>
<name>C5M839_CANTT</name>
<dbReference type="AlphaFoldDB" id="C5M839"/>
<gene>
    <name evidence="1" type="ORF">CTRG_02561</name>
</gene>
<dbReference type="InterPro" id="IPR052058">
    <property type="entry name" value="Alcohol_O-acetyltransferase"/>
</dbReference>
<organism evidence="1 2">
    <name type="scientific">Candida tropicalis (strain ATCC MYA-3404 / T1)</name>
    <name type="common">Yeast</name>
    <dbReference type="NCBI Taxonomy" id="294747"/>
    <lineage>
        <taxon>Eukaryota</taxon>
        <taxon>Fungi</taxon>
        <taxon>Dikarya</taxon>
        <taxon>Ascomycota</taxon>
        <taxon>Saccharomycotina</taxon>
        <taxon>Pichiomycetes</taxon>
        <taxon>Debaryomycetaceae</taxon>
        <taxon>Candida/Lodderomyces clade</taxon>
        <taxon>Candida</taxon>
    </lineage>
</organism>
<evidence type="ECO:0000313" key="1">
    <source>
        <dbReference type="EMBL" id="EER33743.1"/>
    </source>
</evidence>
<reference evidence="1 2" key="1">
    <citation type="journal article" date="2009" name="Nature">
        <title>Evolution of pathogenicity and sexual reproduction in eight Candida genomes.</title>
        <authorList>
            <person name="Butler G."/>
            <person name="Rasmussen M.D."/>
            <person name="Lin M.F."/>
            <person name="Santos M.A."/>
            <person name="Sakthikumar S."/>
            <person name="Munro C.A."/>
            <person name="Rheinbay E."/>
            <person name="Grabherr M."/>
            <person name="Forche A."/>
            <person name="Reedy J.L."/>
            <person name="Agrafioti I."/>
            <person name="Arnaud M.B."/>
            <person name="Bates S."/>
            <person name="Brown A.J."/>
            <person name="Brunke S."/>
            <person name="Costanzo M.C."/>
            <person name="Fitzpatrick D.A."/>
            <person name="de Groot P.W."/>
            <person name="Harris D."/>
            <person name="Hoyer L.L."/>
            <person name="Hube B."/>
            <person name="Klis F.M."/>
            <person name="Kodira C."/>
            <person name="Lennard N."/>
            <person name="Logue M.E."/>
            <person name="Martin R."/>
            <person name="Neiman A.M."/>
            <person name="Nikolaou E."/>
            <person name="Quail M.A."/>
            <person name="Quinn J."/>
            <person name="Santos M.C."/>
            <person name="Schmitzberger F.F."/>
            <person name="Sherlock G."/>
            <person name="Shah P."/>
            <person name="Silverstein K.A."/>
            <person name="Skrzypek M.S."/>
            <person name="Soll D."/>
            <person name="Staggs R."/>
            <person name="Stansfield I."/>
            <person name="Stumpf M.P."/>
            <person name="Sudbery P.E."/>
            <person name="Srikantha T."/>
            <person name="Zeng Q."/>
            <person name="Berman J."/>
            <person name="Berriman M."/>
            <person name="Heitman J."/>
            <person name="Gow N.A."/>
            <person name="Lorenz M.C."/>
            <person name="Birren B.W."/>
            <person name="Kellis M."/>
            <person name="Cuomo C.A."/>
        </authorList>
    </citation>
    <scope>NUCLEOTIDE SEQUENCE [LARGE SCALE GENOMIC DNA]</scope>
    <source>
        <strain evidence="2">ATCC MYA-3404 / T1</strain>
    </source>
</reference>